<dbReference type="Pfam" id="PF00296">
    <property type="entry name" value="Bac_luciferase"/>
    <property type="match status" value="1"/>
</dbReference>
<evidence type="ECO:0000256" key="1">
    <source>
        <dbReference type="ARBA" id="ARBA00023002"/>
    </source>
</evidence>
<evidence type="ECO:0000313" key="4">
    <source>
        <dbReference type="EMBL" id="QDF37496.1"/>
    </source>
</evidence>
<dbReference type="Proteomes" id="UP000319298">
    <property type="component" value="Chromosome"/>
</dbReference>
<keyword evidence="5" id="KW-1185">Reference proteome</keyword>
<reference evidence="5" key="1">
    <citation type="submission" date="2019-06" db="EMBL/GenBank/DDBJ databases">
        <title>Whole-Genome Sequence of Bradyrhizobium sp. 3 Strain 65S1MB.</title>
        <authorList>
            <person name="Bromfield E.S.P."/>
            <person name="Cloutier S."/>
            <person name="Nguyen H.D.T."/>
        </authorList>
    </citation>
    <scope>NUCLEOTIDE SEQUENCE [LARGE SCALE GENOMIC DNA]</scope>
    <source>
        <strain evidence="5">65S1MB</strain>
    </source>
</reference>
<dbReference type="SUPFAM" id="SSF51679">
    <property type="entry name" value="Bacterial luciferase-like"/>
    <property type="match status" value="1"/>
</dbReference>
<organism evidence="4 5">
    <name type="scientific">Bradyrhizobium symbiodeficiens</name>
    <dbReference type="NCBI Taxonomy" id="1404367"/>
    <lineage>
        <taxon>Bacteria</taxon>
        <taxon>Pseudomonadati</taxon>
        <taxon>Pseudomonadota</taxon>
        <taxon>Alphaproteobacteria</taxon>
        <taxon>Hyphomicrobiales</taxon>
        <taxon>Nitrobacteraceae</taxon>
        <taxon>Bradyrhizobium</taxon>
    </lineage>
</organism>
<evidence type="ECO:0000313" key="5">
    <source>
        <dbReference type="Proteomes" id="UP000319298"/>
    </source>
</evidence>
<gene>
    <name evidence="4" type="ORF">FJN17_07905</name>
</gene>
<dbReference type="InterPro" id="IPR011251">
    <property type="entry name" value="Luciferase-like_dom"/>
</dbReference>
<protein>
    <submittedName>
        <fullName evidence="4">LLM class flavin-dependent oxidoreductase</fullName>
    </submittedName>
</protein>
<feature type="domain" description="Luciferase-like" evidence="3">
    <location>
        <begin position="41"/>
        <end position="349"/>
    </location>
</feature>
<evidence type="ECO:0000259" key="3">
    <source>
        <dbReference type="Pfam" id="PF00296"/>
    </source>
</evidence>
<reference evidence="4 5" key="2">
    <citation type="journal article" date="2020" name="Int. J. Syst. Evol. Microbiol.">
        <title>Description and complete genome sequences of Bradyrhizobium symbiodeficiens sp. nov., a non-symbiotic bacterium associated with legumes native to Canada.</title>
        <authorList>
            <person name="Bromfield E.S.P."/>
            <person name="Cloutier S."/>
            <person name="Nguyen H.D.T."/>
        </authorList>
    </citation>
    <scope>NUCLEOTIDE SEQUENCE [LARGE SCALE GENOMIC DNA]</scope>
    <source>
        <strain evidence="4 5">65S1MB</strain>
    </source>
</reference>
<keyword evidence="1" id="KW-0560">Oxidoreductase</keyword>
<dbReference type="InterPro" id="IPR036661">
    <property type="entry name" value="Luciferase-like_sf"/>
</dbReference>
<dbReference type="PANTHER" id="PTHR30137:SF8">
    <property type="entry name" value="BLR5498 PROTEIN"/>
    <property type="match status" value="1"/>
</dbReference>
<evidence type="ECO:0000256" key="2">
    <source>
        <dbReference type="ARBA" id="ARBA00023033"/>
    </source>
</evidence>
<dbReference type="Gene3D" id="3.20.20.30">
    <property type="entry name" value="Luciferase-like domain"/>
    <property type="match status" value="1"/>
</dbReference>
<accession>A0ABX5W2K0</accession>
<dbReference type="PANTHER" id="PTHR30137">
    <property type="entry name" value="LUCIFERASE-LIKE MONOOXYGENASE"/>
    <property type="match status" value="1"/>
</dbReference>
<name>A0ABX5W2K0_9BRAD</name>
<proteinExistence type="predicted"/>
<sequence>MKLTYFQQVPYRHLPPDFETRYESVVTTPYHALVKPELVVSDFRDALDECMYAARAGFDGLAITEHAQSSYDMAPNPDLLESALAYATEVEGLKTAIYPVGRSLGKTREPLRVAEEQAMLDCMSNGRLVCGFPVGLPYDANVNNGVPPAETRARFDENLDLVLRAWTAREPFPFNGRFSQFGSVNLWPRPVQPMPPVWITGIGNPKTMEFCLSRGFGFNYFGWFGSKLTGRRIFDRFASIAEQLGKESNPFQIGFMQSIAVAETDSLAEELYGPHIEYFFRKALGSIPLTRLMLPGGMDIKGLEFVLRDPADFGLYMKMRTATFRELVDAGCVICGSPKTVRDQLIELAREFRIGNLHAMLQFGSLPTELTRKNIDLFASEVLPSLRPIWADEFDHYWWPERLGGAVRKSGARQMEVA</sequence>
<dbReference type="EMBL" id="CP041090">
    <property type="protein sequence ID" value="QDF37496.1"/>
    <property type="molecule type" value="Genomic_DNA"/>
</dbReference>
<dbReference type="RefSeq" id="WP_140478936.1">
    <property type="nucleotide sequence ID" value="NZ_CP041090.2"/>
</dbReference>
<dbReference type="InterPro" id="IPR050766">
    <property type="entry name" value="Bact_Lucif_Oxidored"/>
</dbReference>
<keyword evidence="2" id="KW-0503">Monooxygenase</keyword>